<dbReference type="AlphaFoldDB" id="A0AAX6MDI7"/>
<evidence type="ECO:0000256" key="1">
    <source>
        <dbReference type="ARBA" id="ARBA00022737"/>
    </source>
</evidence>
<evidence type="ECO:0000256" key="2">
    <source>
        <dbReference type="ARBA" id="ARBA00023043"/>
    </source>
</evidence>
<dbReference type="SUPFAM" id="SSF48403">
    <property type="entry name" value="Ankyrin repeat"/>
    <property type="match status" value="1"/>
</dbReference>
<dbReference type="InterPro" id="IPR036322">
    <property type="entry name" value="WD40_repeat_dom_sf"/>
</dbReference>
<accession>A0AAX6MDI7</accession>
<evidence type="ECO:0000256" key="3">
    <source>
        <dbReference type="PROSITE-ProRule" id="PRU00023"/>
    </source>
</evidence>
<dbReference type="Proteomes" id="UP001369815">
    <property type="component" value="Unassembled WGS sequence"/>
</dbReference>
<feature type="repeat" description="ANK" evidence="3">
    <location>
        <begin position="348"/>
        <end position="372"/>
    </location>
</feature>
<evidence type="ECO:0000313" key="5">
    <source>
        <dbReference type="Proteomes" id="UP001369815"/>
    </source>
</evidence>
<feature type="repeat" description="ANK" evidence="3">
    <location>
        <begin position="410"/>
        <end position="433"/>
    </location>
</feature>
<name>A0AAX6MDI7_9PEZI</name>
<organism evidence="4 5">
    <name type="scientific">Daldinia eschscholtzii</name>
    <dbReference type="NCBI Taxonomy" id="292717"/>
    <lineage>
        <taxon>Eukaryota</taxon>
        <taxon>Fungi</taxon>
        <taxon>Dikarya</taxon>
        <taxon>Ascomycota</taxon>
        <taxon>Pezizomycotina</taxon>
        <taxon>Sordariomycetes</taxon>
        <taxon>Xylariomycetidae</taxon>
        <taxon>Xylariales</taxon>
        <taxon>Hypoxylaceae</taxon>
        <taxon>Daldinia</taxon>
    </lineage>
</organism>
<dbReference type="Pfam" id="PF00023">
    <property type="entry name" value="Ank"/>
    <property type="match status" value="1"/>
</dbReference>
<feature type="repeat" description="ANK" evidence="3">
    <location>
        <begin position="378"/>
        <end position="405"/>
    </location>
</feature>
<keyword evidence="1" id="KW-0677">Repeat</keyword>
<dbReference type="InterPro" id="IPR015943">
    <property type="entry name" value="WD40/YVTN_repeat-like_dom_sf"/>
</dbReference>
<dbReference type="Gene3D" id="1.25.40.20">
    <property type="entry name" value="Ankyrin repeat-containing domain"/>
    <property type="match status" value="2"/>
</dbReference>
<gene>
    <name evidence="4" type="ORF">Daesc_007283</name>
</gene>
<evidence type="ECO:0008006" key="6">
    <source>
        <dbReference type="Google" id="ProtNLM"/>
    </source>
</evidence>
<comment type="caution">
    <text evidence="4">The sequence shown here is derived from an EMBL/GenBank/DDBJ whole genome shotgun (WGS) entry which is preliminary data.</text>
</comment>
<dbReference type="PANTHER" id="PTHR24198">
    <property type="entry name" value="ANKYRIN REPEAT AND PROTEIN KINASE DOMAIN-CONTAINING PROTEIN"/>
    <property type="match status" value="1"/>
</dbReference>
<protein>
    <recommendedName>
        <fullName evidence="6">C2H2-type domain-containing protein</fullName>
    </recommendedName>
</protein>
<keyword evidence="5" id="KW-1185">Reference proteome</keyword>
<sequence>MQPGTFPEGIEKAYERVAVRVFKESSPSKRKDARLILGWIACAGRLLRWREIQSVFCITPSEGAVEYEEGKLRVTCKELCRSLVDVHSGSGNRNKPDDIIKIVHDTARDHAIRGYYALQDYTVPFWFYHTMECIKLPGKLDNTIWQEVITSARDFLNSYTILLNKGEIRSGENQAVAKTLKELPEDDRERSTYLNIEFRTNRIRKVLEKIQYETLDHITQEILMNLHGTTKIYKCSKPWCEFFSAGYERMEDRKLHLDRHDLPFCCTFEECPAHLVGFDTQSKRNQHVERYHQDATSSELEFPKTRPKGAPTFYDAIVQGDIAAIRAILYSGVDINKPNAWNNWTGGPLYVAAESGQIEVCKLLLENGAIVDYTIITGGGTPLHAATRSGKIEVCKLLLENGADIARLYHGETALHVAVLGDSLEMVRLFLSHLEQCGSDVIVDIGMAPFLHACQKGNLAIVKMLFETGKVNVNRSNNRKTTLWHAIKGGNFRVVQYLLEETPIGPVSRNDLTVAVTSGHKSVANILLPAIANSSRNNSPDNPYEDGFSPNCVTLGNDWCVIYNQHAPCRQPNIDLVHTVKNLGTGSQVVFSSCGKYFVLFYDQSVFEIYDAISMNQVNRFQTIIYPIQCVFLGSEGKRLVIWDTVNGRLDTKLELEQPAKAVHLTEDGHALIALREKEAVRLLKVKDNHSNYGISLSMDCPIITVAFSSSGELVVTGSVDGTDHVQGCPFTFDSNWVLSSYQGGGVEFLDTQNNTSRLLLQLSEDDDICIAVSPTQALFATCTKGKLHICPGSDEPNETGFAVTNNTNLGLFNFLGARPHRTILFAAGMRLYVAHPAIHVCYLVEGWT</sequence>
<dbReference type="EMBL" id="JBANMG010000007">
    <property type="protein sequence ID" value="KAK6950758.1"/>
    <property type="molecule type" value="Genomic_DNA"/>
</dbReference>
<keyword evidence="2 3" id="KW-0040">ANK repeat</keyword>
<proteinExistence type="predicted"/>
<dbReference type="SUPFAM" id="SSF50978">
    <property type="entry name" value="WD40 repeat-like"/>
    <property type="match status" value="1"/>
</dbReference>
<dbReference type="SMART" id="SM00248">
    <property type="entry name" value="ANK"/>
    <property type="match status" value="6"/>
</dbReference>
<dbReference type="Pfam" id="PF12796">
    <property type="entry name" value="Ank_2"/>
    <property type="match status" value="2"/>
</dbReference>
<reference evidence="4 5" key="1">
    <citation type="journal article" date="2024" name="Front Chem Biol">
        <title>Unveiling the potential of Daldinia eschscholtzii MFLUCC 19-0629 through bioactivity and bioinformatics studies for enhanced sustainable agriculture production.</title>
        <authorList>
            <person name="Brooks S."/>
            <person name="Weaver J.A."/>
            <person name="Klomchit A."/>
            <person name="Alharthi S.A."/>
            <person name="Onlamun T."/>
            <person name="Nurani R."/>
            <person name="Vong T.K."/>
            <person name="Alberti F."/>
            <person name="Greco C."/>
        </authorList>
    </citation>
    <scope>NUCLEOTIDE SEQUENCE [LARGE SCALE GENOMIC DNA]</scope>
    <source>
        <strain evidence="4">MFLUCC 19-0629</strain>
    </source>
</reference>
<dbReference type="PROSITE" id="PS50297">
    <property type="entry name" value="ANK_REP_REGION"/>
    <property type="match status" value="3"/>
</dbReference>
<evidence type="ECO:0000313" key="4">
    <source>
        <dbReference type="EMBL" id="KAK6950758.1"/>
    </source>
</evidence>
<dbReference type="Gene3D" id="2.130.10.10">
    <property type="entry name" value="YVTN repeat-like/Quinoprotein amine dehydrogenase"/>
    <property type="match status" value="1"/>
</dbReference>
<dbReference type="InterPro" id="IPR036770">
    <property type="entry name" value="Ankyrin_rpt-contain_sf"/>
</dbReference>
<dbReference type="PROSITE" id="PS50088">
    <property type="entry name" value="ANK_REPEAT"/>
    <property type="match status" value="3"/>
</dbReference>
<dbReference type="InterPro" id="IPR002110">
    <property type="entry name" value="Ankyrin_rpt"/>
</dbReference>
<dbReference type="PANTHER" id="PTHR24198:SF165">
    <property type="entry name" value="ANKYRIN REPEAT-CONTAINING PROTEIN-RELATED"/>
    <property type="match status" value="1"/>
</dbReference>